<comment type="caution">
    <text evidence="2">The sequence shown here is derived from an EMBL/GenBank/DDBJ whole genome shotgun (WGS) entry which is preliminary data.</text>
</comment>
<dbReference type="AlphaFoldDB" id="A0AAN9AG15"/>
<feature type="domain" description="Alpha-carbonic anhydrase" evidence="1">
    <location>
        <begin position="1"/>
        <end position="126"/>
    </location>
</feature>
<accession>A0AAN9AG15</accession>
<evidence type="ECO:0000313" key="2">
    <source>
        <dbReference type="EMBL" id="KAK7085867.1"/>
    </source>
</evidence>
<dbReference type="InterPro" id="IPR001148">
    <property type="entry name" value="CA_dom"/>
</dbReference>
<sequence length="126" mass="14189">MIGGRTTLSLPDTIRNLTITVAVGIEERDGIIVAHMGPVMADEKKCIKLRDDTNLCYEYAEIHWGKFDAEGSDHIINGKSYPMEIQHYFHRTNSTNSITPLGIGVLSHMIKPGTGYFDFPKYNEQM</sequence>
<dbReference type="SUPFAM" id="SSF51069">
    <property type="entry name" value="Carbonic anhydrase"/>
    <property type="match status" value="1"/>
</dbReference>
<organism evidence="2 3">
    <name type="scientific">Halocaridina rubra</name>
    <name type="common">Hawaiian red shrimp</name>
    <dbReference type="NCBI Taxonomy" id="373956"/>
    <lineage>
        <taxon>Eukaryota</taxon>
        <taxon>Metazoa</taxon>
        <taxon>Ecdysozoa</taxon>
        <taxon>Arthropoda</taxon>
        <taxon>Crustacea</taxon>
        <taxon>Multicrustacea</taxon>
        <taxon>Malacostraca</taxon>
        <taxon>Eumalacostraca</taxon>
        <taxon>Eucarida</taxon>
        <taxon>Decapoda</taxon>
        <taxon>Pleocyemata</taxon>
        <taxon>Caridea</taxon>
        <taxon>Atyoidea</taxon>
        <taxon>Atyidae</taxon>
        <taxon>Halocaridina</taxon>
    </lineage>
</organism>
<evidence type="ECO:0000313" key="3">
    <source>
        <dbReference type="Proteomes" id="UP001381693"/>
    </source>
</evidence>
<reference evidence="2 3" key="1">
    <citation type="submission" date="2023-11" db="EMBL/GenBank/DDBJ databases">
        <title>Halocaridina rubra genome assembly.</title>
        <authorList>
            <person name="Smith C."/>
        </authorList>
    </citation>
    <scope>NUCLEOTIDE SEQUENCE [LARGE SCALE GENOMIC DNA]</scope>
    <source>
        <strain evidence="2">EP-1</strain>
        <tissue evidence="2">Whole</tissue>
    </source>
</reference>
<dbReference type="EMBL" id="JAXCGZ010000520">
    <property type="protein sequence ID" value="KAK7085867.1"/>
    <property type="molecule type" value="Genomic_DNA"/>
</dbReference>
<gene>
    <name evidence="2" type="ORF">SK128_022109</name>
</gene>
<dbReference type="Pfam" id="PF00194">
    <property type="entry name" value="Carb_anhydrase"/>
    <property type="match status" value="1"/>
</dbReference>
<evidence type="ECO:0000259" key="1">
    <source>
        <dbReference type="PROSITE" id="PS51144"/>
    </source>
</evidence>
<dbReference type="PROSITE" id="PS51144">
    <property type="entry name" value="ALPHA_CA_2"/>
    <property type="match status" value="1"/>
</dbReference>
<name>A0AAN9AG15_HALRR</name>
<feature type="non-terminal residue" evidence="2">
    <location>
        <position position="126"/>
    </location>
</feature>
<keyword evidence="3" id="KW-1185">Reference proteome</keyword>
<dbReference type="InterPro" id="IPR036398">
    <property type="entry name" value="CA_dom_sf"/>
</dbReference>
<dbReference type="Proteomes" id="UP001381693">
    <property type="component" value="Unassembled WGS sequence"/>
</dbReference>
<dbReference type="Gene3D" id="3.10.200.10">
    <property type="entry name" value="Alpha carbonic anhydrase"/>
    <property type="match status" value="1"/>
</dbReference>
<proteinExistence type="predicted"/>
<protein>
    <recommendedName>
        <fullName evidence="1">Alpha-carbonic anhydrase domain-containing protein</fullName>
    </recommendedName>
</protein>